<evidence type="ECO:0000313" key="1">
    <source>
        <dbReference type="EMBL" id="EAN31648.1"/>
    </source>
</evidence>
<accession>Q4N2Q0</accession>
<comment type="caution">
    <text evidence="1">The sequence shown here is derived from an EMBL/GenBank/DDBJ whole genome shotgun (WGS) entry which is preliminary data.</text>
</comment>
<proteinExistence type="predicted"/>
<organism evidence="1 2">
    <name type="scientific">Theileria parva</name>
    <name type="common">East coast fever infection agent</name>
    <dbReference type="NCBI Taxonomy" id="5875"/>
    <lineage>
        <taxon>Eukaryota</taxon>
        <taxon>Sar</taxon>
        <taxon>Alveolata</taxon>
        <taxon>Apicomplexa</taxon>
        <taxon>Aconoidasida</taxon>
        <taxon>Piroplasmida</taxon>
        <taxon>Theileriidae</taxon>
        <taxon>Theileria</taxon>
    </lineage>
</organism>
<sequence length="38" mass="4389">MPCKKCESKLSKLATPDVKRDDWKPKGTNVKYVKCFCI</sequence>
<gene>
    <name evidence="1" type="ordered locus">TP04_0296</name>
</gene>
<evidence type="ECO:0000313" key="2">
    <source>
        <dbReference type="Proteomes" id="UP000001949"/>
    </source>
</evidence>
<keyword evidence="2" id="KW-1185">Reference proteome</keyword>
<name>Q4N2Q0_THEPA</name>
<reference evidence="1 2" key="1">
    <citation type="journal article" date="2005" name="Science">
        <title>Genome sequence of Theileria parva, a bovine pathogen that transforms lymphocytes.</title>
        <authorList>
            <person name="Gardner M.J."/>
            <person name="Bishop R."/>
            <person name="Shah T."/>
            <person name="de Villiers E.P."/>
            <person name="Carlton J.M."/>
            <person name="Hall N."/>
            <person name="Ren Q."/>
            <person name="Paulsen I.T."/>
            <person name="Pain A."/>
            <person name="Berriman M."/>
            <person name="Wilson R.J.M."/>
            <person name="Sato S."/>
            <person name="Ralph S.A."/>
            <person name="Mann D.J."/>
            <person name="Xiong Z."/>
            <person name="Shallom S.J."/>
            <person name="Weidman J."/>
            <person name="Jiang L."/>
            <person name="Lynn J."/>
            <person name="Weaver B."/>
            <person name="Shoaibi A."/>
            <person name="Domingo A.R."/>
            <person name="Wasawo D."/>
            <person name="Crabtree J."/>
            <person name="Wortman J.R."/>
            <person name="Haas B."/>
            <person name="Angiuoli S.V."/>
            <person name="Creasy T.H."/>
            <person name="Lu C."/>
            <person name="Suh B."/>
            <person name="Silva J.C."/>
            <person name="Utterback T.R."/>
            <person name="Feldblyum T.V."/>
            <person name="Pertea M."/>
            <person name="Allen J."/>
            <person name="Nierman W.C."/>
            <person name="Taracha E.L.N."/>
            <person name="Salzberg S.L."/>
            <person name="White O.R."/>
            <person name="Fitzhugh H.A."/>
            <person name="Morzaria S."/>
            <person name="Venter J.C."/>
            <person name="Fraser C.M."/>
            <person name="Nene V."/>
        </authorList>
    </citation>
    <scope>NUCLEOTIDE SEQUENCE [LARGE SCALE GENOMIC DNA]</scope>
    <source>
        <strain evidence="1 2">Muguga</strain>
    </source>
</reference>
<dbReference type="KEGG" id="tpv:TP04_0296"/>
<dbReference type="EMBL" id="AAGK01000004">
    <property type="protein sequence ID" value="EAN31648.1"/>
    <property type="molecule type" value="Genomic_DNA"/>
</dbReference>
<dbReference type="InParanoid" id="Q4N2Q0"/>
<protein>
    <submittedName>
        <fullName evidence="1">Uncharacterized protein</fullName>
    </submittedName>
</protein>
<dbReference type="Proteomes" id="UP000001949">
    <property type="component" value="Unassembled WGS sequence"/>
</dbReference>
<dbReference type="AlphaFoldDB" id="Q4N2Q0"/>